<dbReference type="EMBL" id="LSRL02005787">
    <property type="protein sequence ID" value="TDG38293.1"/>
    <property type="molecule type" value="Genomic_DNA"/>
</dbReference>
<accession>A0A484AMR7</accession>
<evidence type="ECO:0000313" key="3">
    <source>
        <dbReference type="Proteomes" id="UP000295192"/>
    </source>
</evidence>
<evidence type="ECO:0000256" key="1">
    <source>
        <dbReference type="SAM" id="SignalP"/>
    </source>
</evidence>
<comment type="caution">
    <text evidence="2">The sequence shown here is derived from an EMBL/GenBank/DDBJ whole genome shotgun (WGS) entry which is preliminary data.</text>
</comment>
<feature type="non-terminal residue" evidence="2">
    <location>
        <position position="70"/>
    </location>
</feature>
<proteinExistence type="predicted"/>
<protein>
    <recommendedName>
        <fullName evidence="4">UDP-glycosyltransferase</fullName>
    </recommendedName>
</protein>
<feature type="chain" id="PRO_5019863363" description="UDP-glycosyltransferase" evidence="1">
    <location>
        <begin position="25"/>
        <end position="70"/>
    </location>
</feature>
<name>A0A484AMR7_DRONA</name>
<dbReference type="Proteomes" id="UP000295192">
    <property type="component" value="Unassembled WGS sequence"/>
</dbReference>
<evidence type="ECO:0008006" key="4">
    <source>
        <dbReference type="Google" id="ProtNLM"/>
    </source>
</evidence>
<keyword evidence="1" id="KW-0732">Signal</keyword>
<feature type="signal peptide" evidence="1">
    <location>
        <begin position="1"/>
        <end position="24"/>
    </location>
</feature>
<gene>
    <name evidence="2" type="ORF">AWZ03_015285</name>
</gene>
<evidence type="ECO:0000313" key="2">
    <source>
        <dbReference type="EMBL" id="TDG38293.1"/>
    </source>
</evidence>
<keyword evidence="3" id="KW-1185">Reference proteome</keyword>
<dbReference type="SUPFAM" id="SSF53756">
    <property type="entry name" value="UDP-Glycosyltransferase/glycogen phosphorylase"/>
    <property type="match status" value="1"/>
</dbReference>
<sequence>MQINGIWKCLLLTSLIAGSSPVGALNILGLFIHPAISHFQFFQPLLRRLAETGHNVDVVSPFRDAQPPKG</sequence>
<organism evidence="2 3">
    <name type="scientific">Drosophila navojoa</name>
    <name type="common">Fruit fly</name>
    <dbReference type="NCBI Taxonomy" id="7232"/>
    <lineage>
        <taxon>Eukaryota</taxon>
        <taxon>Metazoa</taxon>
        <taxon>Ecdysozoa</taxon>
        <taxon>Arthropoda</taxon>
        <taxon>Hexapoda</taxon>
        <taxon>Insecta</taxon>
        <taxon>Pterygota</taxon>
        <taxon>Neoptera</taxon>
        <taxon>Endopterygota</taxon>
        <taxon>Diptera</taxon>
        <taxon>Brachycera</taxon>
        <taxon>Muscomorpha</taxon>
        <taxon>Ephydroidea</taxon>
        <taxon>Drosophilidae</taxon>
        <taxon>Drosophila</taxon>
    </lineage>
</organism>
<reference evidence="2 3" key="1">
    <citation type="journal article" date="2019" name="J. Hered.">
        <title>An Improved Genome Assembly for Drosophila navojoa, the Basal Species in the mojavensis Cluster.</title>
        <authorList>
            <person name="Vanderlinde T."/>
            <person name="Dupim E.G."/>
            <person name="Nazario-Yepiz N.O."/>
            <person name="Carvalho A.B."/>
        </authorList>
    </citation>
    <scope>NUCLEOTIDE SEQUENCE [LARGE SCALE GENOMIC DNA]</scope>
    <source>
        <strain evidence="2">Navoj_Jal97</strain>
        <tissue evidence="2">Whole organism</tissue>
    </source>
</reference>
<dbReference type="AlphaFoldDB" id="A0A484AMR7"/>